<dbReference type="InterPro" id="IPR036179">
    <property type="entry name" value="Ig-like_dom_sf"/>
</dbReference>
<feature type="compositionally biased region" description="Polar residues" evidence="6">
    <location>
        <begin position="730"/>
        <end position="739"/>
    </location>
</feature>
<dbReference type="InterPro" id="IPR051275">
    <property type="entry name" value="Cell_adhesion_signaling"/>
</dbReference>
<dbReference type="PANTHER" id="PTHR11640">
    <property type="entry name" value="NEPHRIN"/>
    <property type="match status" value="1"/>
</dbReference>
<reference evidence="10 11" key="1">
    <citation type="submission" date="2025-04" db="UniProtKB">
        <authorList>
            <consortium name="RefSeq"/>
        </authorList>
    </citation>
    <scope>IDENTIFICATION</scope>
</reference>
<evidence type="ECO:0000313" key="10">
    <source>
        <dbReference type="RefSeq" id="XP_022088585.1"/>
    </source>
</evidence>
<evidence type="ECO:0000256" key="7">
    <source>
        <dbReference type="SAM" id="Phobius"/>
    </source>
</evidence>
<sequence>MEADFDLRNLKFACVLIICRYLAVAYAIRALRLPASITAIEGGRAEFNCTTANKVTDEELYWAIKWDDGSLLMWYYLPAEVNKTHEDFLRGTALLPIRAAALGDHGRYSTVHREVRYSDGQSLDFCLLQVDDIHDEDQGRFHCVYRRDGSFRNLYASEQSGRAELTVVVPPDGDAPSCGVSQVASADPTLGGALVELSCISSMIAVDPLPTITWKTADKELSSSTGNANLYRYTLQEKDNGRVFTCIVTHPSLTDASSCSVLPLNEPPNVVITPETLVAAVGSDAVFKCIGSGIPYIVKYTWFVGDSSFSHPNTDGVITPEISFVGSKGWVLSLPNLKNTSNNTRVTCKVSLPSGLSSNASAVLLLRDSLPLGVSLSPKRARAFKDLSITFSCFAETNTKHLTFKWYVNDSIILLNETADRRSFKIQTIGQTGSMLMISNEKAAAFVDDVSISCEAIVPTGTTARDSGVLISQKNTKIQIDISPKVTEVPVGAKATITCITQPSVLPNSTFLWLVRCDPDLPTGQTSTSGFNSKTLTLDNLDYETRCAVTCSVSVPSGLSASGTGLVVVQTLATADIGEVQQPETQSTSWRLPGALGAGGIGIFLGVCFCTMLLLLYTCSKSFFGNNKARATTSRSQVSTPIYETINPQNGSRDHVGPDVPMVRTGPCQQQSNATYNRPPLTLPKVQVALPAHSQRARGGLQRIPSSENEEAEGSVASSISKDSLDTELGMNSSPSTATFVGPSDSDEHEYESCEITTCV</sequence>
<dbReference type="OMA" id="YESCEIT"/>
<evidence type="ECO:0000256" key="6">
    <source>
        <dbReference type="SAM" id="MobiDB-lite"/>
    </source>
</evidence>
<dbReference type="RefSeq" id="XP_022088585.1">
    <property type="nucleotide sequence ID" value="XM_022232893.1"/>
</dbReference>
<dbReference type="SMART" id="SM00409">
    <property type="entry name" value="IG"/>
    <property type="match status" value="3"/>
</dbReference>
<gene>
    <name evidence="10 11 12" type="primary">LOC110978141</name>
</gene>
<keyword evidence="5" id="KW-0393">Immunoglobulin domain</keyword>
<dbReference type="Pfam" id="PF00047">
    <property type="entry name" value="ig"/>
    <property type="match status" value="1"/>
</dbReference>
<dbReference type="GO" id="GO:0005886">
    <property type="term" value="C:plasma membrane"/>
    <property type="evidence" value="ECO:0007669"/>
    <property type="project" value="TreeGrafter"/>
</dbReference>
<dbReference type="InterPro" id="IPR003599">
    <property type="entry name" value="Ig_sub"/>
</dbReference>
<keyword evidence="9" id="KW-1185">Reference proteome</keyword>
<dbReference type="InterPro" id="IPR007110">
    <property type="entry name" value="Ig-like_dom"/>
</dbReference>
<dbReference type="GO" id="GO:0005911">
    <property type="term" value="C:cell-cell junction"/>
    <property type="evidence" value="ECO:0007669"/>
    <property type="project" value="TreeGrafter"/>
</dbReference>
<evidence type="ECO:0000256" key="2">
    <source>
        <dbReference type="ARBA" id="ARBA00023136"/>
    </source>
</evidence>
<dbReference type="PROSITE" id="PS50835">
    <property type="entry name" value="IG_LIKE"/>
    <property type="match status" value="4"/>
</dbReference>
<name>A0A8B7Y5W8_ACAPL</name>
<organism evidence="9 11">
    <name type="scientific">Acanthaster planci</name>
    <name type="common">Crown-of-thorns starfish</name>
    <dbReference type="NCBI Taxonomy" id="133434"/>
    <lineage>
        <taxon>Eukaryota</taxon>
        <taxon>Metazoa</taxon>
        <taxon>Echinodermata</taxon>
        <taxon>Eleutherozoa</taxon>
        <taxon>Asterozoa</taxon>
        <taxon>Asteroidea</taxon>
        <taxon>Valvatacea</taxon>
        <taxon>Valvatida</taxon>
        <taxon>Acanthasteridae</taxon>
        <taxon>Acanthaster</taxon>
    </lineage>
</organism>
<dbReference type="InterPro" id="IPR013783">
    <property type="entry name" value="Ig-like_fold"/>
</dbReference>
<keyword evidence="7" id="KW-1133">Transmembrane helix</keyword>
<comment type="subcellular location">
    <subcellularLocation>
        <location evidence="1">Membrane</location>
        <topology evidence="1">Single-pass type I membrane protein</topology>
    </subcellularLocation>
</comment>
<dbReference type="Proteomes" id="UP000694845">
    <property type="component" value="Unplaced"/>
</dbReference>
<accession>A0A8B7Y5W8</accession>
<dbReference type="Gene3D" id="2.60.40.10">
    <property type="entry name" value="Immunoglobulins"/>
    <property type="match status" value="3"/>
</dbReference>
<keyword evidence="3" id="KW-1015">Disulfide bond</keyword>
<dbReference type="GeneID" id="110978141"/>
<keyword evidence="2 7" id="KW-0472">Membrane</keyword>
<feature type="domain" description="Ig-like" evidence="8">
    <location>
        <begin position="268"/>
        <end position="364"/>
    </location>
</feature>
<evidence type="ECO:0000256" key="4">
    <source>
        <dbReference type="ARBA" id="ARBA00023180"/>
    </source>
</evidence>
<dbReference type="RefSeq" id="XP_022088602.1">
    <property type="nucleotide sequence ID" value="XM_022232910.1"/>
</dbReference>
<evidence type="ECO:0000313" key="11">
    <source>
        <dbReference type="RefSeq" id="XP_022088594.1"/>
    </source>
</evidence>
<keyword evidence="7" id="KW-0812">Transmembrane</keyword>
<dbReference type="GO" id="GO:0050839">
    <property type="term" value="F:cell adhesion molecule binding"/>
    <property type="evidence" value="ECO:0007669"/>
    <property type="project" value="TreeGrafter"/>
</dbReference>
<feature type="domain" description="Ig-like" evidence="8">
    <location>
        <begin position="478"/>
        <end position="562"/>
    </location>
</feature>
<feature type="domain" description="Ig-like" evidence="8">
    <location>
        <begin position="176"/>
        <end position="260"/>
    </location>
</feature>
<evidence type="ECO:0000313" key="12">
    <source>
        <dbReference type="RefSeq" id="XP_022088602.1"/>
    </source>
</evidence>
<feature type="domain" description="Ig-like" evidence="8">
    <location>
        <begin position="371"/>
        <end position="472"/>
    </location>
</feature>
<dbReference type="OrthoDB" id="6413693at2759"/>
<evidence type="ECO:0000256" key="5">
    <source>
        <dbReference type="ARBA" id="ARBA00023319"/>
    </source>
</evidence>
<dbReference type="KEGG" id="aplc:110978141"/>
<dbReference type="GO" id="GO:0098609">
    <property type="term" value="P:cell-cell adhesion"/>
    <property type="evidence" value="ECO:0007669"/>
    <property type="project" value="TreeGrafter"/>
</dbReference>
<dbReference type="RefSeq" id="XP_022088594.1">
    <property type="nucleotide sequence ID" value="XM_022232902.1"/>
</dbReference>
<evidence type="ECO:0000256" key="3">
    <source>
        <dbReference type="ARBA" id="ARBA00023157"/>
    </source>
</evidence>
<feature type="region of interest" description="Disordered" evidence="6">
    <location>
        <begin position="694"/>
        <end position="760"/>
    </location>
</feature>
<dbReference type="PANTHER" id="PTHR11640:SF31">
    <property type="entry name" value="IRREGULAR CHIASM C-ROUGHEST PROTEIN-RELATED"/>
    <property type="match status" value="1"/>
</dbReference>
<protein>
    <submittedName>
        <fullName evidence="10 11">Protein turtle homolog A-like</fullName>
    </submittedName>
</protein>
<dbReference type="AlphaFoldDB" id="A0A8B7Y5W8"/>
<evidence type="ECO:0000256" key="1">
    <source>
        <dbReference type="ARBA" id="ARBA00004479"/>
    </source>
</evidence>
<evidence type="ECO:0000313" key="9">
    <source>
        <dbReference type="Proteomes" id="UP000694845"/>
    </source>
</evidence>
<dbReference type="SUPFAM" id="SSF48726">
    <property type="entry name" value="Immunoglobulin"/>
    <property type="match status" value="3"/>
</dbReference>
<feature type="transmembrane region" description="Helical" evidence="7">
    <location>
        <begin position="595"/>
        <end position="618"/>
    </location>
</feature>
<keyword evidence="4" id="KW-0325">Glycoprotein</keyword>
<evidence type="ECO:0000259" key="8">
    <source>
        <dbReference type="PROSITE" id="PS50835"/>
    </source>
</evidence>
<dbReference type="InterPro" id="IPR013151">
    <property type="entry name" value="Immunoglobulin_dom"/>
</dbReference>
<proteinExistence type="predicted"/>